<dbReference type="Pfam" id="PF06398">
    <property type="entry name" value="Pex24p"/>
    <property type="match status" value="1"/>
</dbReference>
<dbReference type="SMART" id="SM00693">
    <property type="entry name" value="DysFN"/>
    <property type="match status" value="1"/>
</dbReference>
<dbReference type="GO" id="GO:0098588">
    <property type="term" value="C:bounding membrane of organelle"/>
    <property type="evidence" value="ECO:0007669"/>
    <property type="project" value="UniProtKB-ARBA"/>
</dbReference>
<dbReference type="InterPro" id="IPR006614">
    <property type="entry name" value="Peroxin/Ferlin"/>
</dbReference>
<protein>
    <recommendedName>
        <fullName evidence="3 4">Peroxin/Ferlin domain-containing protein</fullName>
    </recommendedName>
</protein>
<dbReference type="SMART" id="SM00706">
    <property type="entry name" value="TECPR"/>
    <property type="match status" value="5"/>
</dbReference>
<evidence type="ECO:0000256" key="1">
    <source>
        <dbReference type="ARBA" id="ARBA00005966"/>
    </source>
</evidence>
<name>A0ABD0YX60_9HEMI</name>
<dbReference type="EMBL" id="JBFDAA010000001">
    <property type="protein sequence ID" value="KAL1140546.1"/>
    <property type="molecule type" value="Genomic_DNA"/>
</dbReference>
<evidence type="ECO:0000256" key="2">
    <source>
        <dbReference type="ARBA" id="ARBA00022737"/>
    </source>
</evidence>
<dbReference type="Proteomes" id="UP001558652">
    <property type="component" value="Unassembled WGS sequence"/>
</dbReference>
<dbReference type="Pfam" id="PF19193">
    <property type="entry name" value="Tectonin"/>
    <property type="match status" value="1"/>
</dbReference>
<dbReference type="AlphaFoldDB" id="A0ABD0YX60"/>
<reference evidence="5 6" key="1">
    <citation type="submission" date="2024-07" db="EMBL/GenBank/DDBJ databases">
        <title>Chromosome-level genome assembly of the water stick insect Ranatra chinensis (Heteroptera: Nepidae).</title>
        <authorList>
            <person name="Liu X."/>
        </authorList>
    </citation>
    <scope>NUCLEOTIDE SEQUENCE [LARGE SCALE GENOMIC DNA]</scope>
    <source>
        <strain evidence="5">Cailab_2021Rc</strain>
        <tissue evidence="5">Muscle</tissue>
    </source>
</reference>
<proteinExistence type="inferred from homology"/>
<evidence type="ECO:0000313" key="6">
    <source>
        <dbReference type="Proteomes" id="UP001558652"/>
    </source>
</evidence>
<dbReference type="InterPro" id="IPR009091">
    <property type="entry name" value="RCC1/BLIP-II"/>
</dbReference>
<dbReference type="PANTHER" id="PTHR23250:SF1">
    <property type="entry name" value="TECTONIN BETA-PROPELLER REPEAT-CONTAINING PROTEIN 1"/>
    <property type="match status" value="1"/>
</dbReference>
<dbReference type="SUPFAM" id="SSF50985">
    <property type="entry name" value="RCC1/BLIP-II"/>
    <property type="match status" value="1"/>
</dbReference>
<feature type="domain" description="Peroxin/Ferlin" evidence="4">
    <location>
        <begin position="137"/>
        <end position="170"/>
    </location>
</feature>
<gene>
    <name evidence="5" type="ORF">AAG570_000476</name>
</gene>
<comment type="similarity">
    <text evidence="1">Belongs to the TECPR1 family.</text>
</comment>
<comment type="caution">
    <text evidence="5">The sequence shown here is derived from an EMBL/GenBank/DDBJ whole genome shotgun (WGS) entry which is preliminary data.</text>
</comment>
<organism evidence="5 6">
    <name type="scientific">Ranatra chinensis</name>
    <dbReference type="NCBI Taxonomy" id="642074"/>
    <lineage>
        <taxon>Eukaryota</taxon>
        <taxon>Metazoa</taxon>
        <taxon>Ecdysozoa</taxon>
        <taxon>Arthropoda</taxon>
        <taxon>Hexapoda</taxon>
        <taxon>Insecta</taxon>
        <taxon>Pterygota</taxon>
        <taxon>Neoptera</taxon>
        <taxon>Paraneoptera</taxon>
        <taxon>Hemiptera</taxon>
        <taxon>Heteroptera</taxon>
        <taxon>Panheteroptera</taxon>
        <taxon>Nepomorpha</taxon>
        <taxon>Nepidae</taxon>
        <taxon>Ranatrinae</taxon>
        <taxon>Ranatra</taxon>
    </lineage>
</organism>
<evidence type="ECO:0000313" key="5">
    <source>
        <dbReference type="EMBL" id="KAL1140546.1"/>
    </source>
</evidence>
<accession>A0ABD0YX60</accession>
<keyword evidence="2" id="KW-0677">Repeat</keyword>
<keyword evidence="6" id="KW-1185">Reference proteome</keyword>
<feature type="domain" description="Peroxin/Ferlin" evidence="3">
    <location>
        <begin position="64"/>
        <end position="125"/>
    </location>
</feature>
<sequence length="745" mass="82867">MPNSMLFAINNEGRVFGLSTIGSNWREFPYLGLDFKSLSAVPHFLWAVGGDRQVYVHVHGLDIPIRVKEETYENQRWFPLDGFSKRLLPTDRHQFSTEDGLTKRNKGDIRVPSMAWQWESDWHIETTLGGQQLDHDGWTYAMDFPGTYYSSKQWSSCVRRRKWVRNRKYVAMNSWCAIAPLHKDPTQEPFIDVSVGGQCMTGGPLGALQVWAVTAHGRVMWRKGVSMTCPEGTRWNAIPIPNGCEVKQISCGATGLVWSVLWSGKALVRIGINAGNTIGDSWEVINAPEAGLKLSHVSVGTNAVWALTSNGRVWFRKGIDGNATANKNQAKGTGWVEMVGTMAMVSVAPSDQVFAVGRDDRTLYMRVGVTSSELTGKRWRCLQAGVQVSRTSSVSSLNHYRQHRSTISLNHSTGSSDRCDWLETSRSAPTSLQLQPVWQKPVQSSSLPASEGSVEEPILENVMSEEVLTHRKVTAWSPVRSVGSLIGLEANPDTDPHADWDRTVFPEREIICEPGWSQADTLWSSVEAGAIQFDPAQLPNWFIEIAPNSGLETAPWRTKILEDLSRSHESLTKGFEKYELAVEMTSCIKSVECRCCLMGNPTQQYEDCLLELEWTGSRTASVEIGTLSVLSLEKAVYKYQVSLSEIVCVVSCSEPGCPRIAVHTIDSTKNNIEPLRIHFSGDIDHDDWMASLSSVCCQMHNLEEAPGPNSIWATTKLGDVYAFDPVRLKVIAFFFCLSPPMSIIG</sequence>
<dbReference type="SMART" id="SM00694">
    <property type="entry name" value="DysFC"/>
    <property type="match status" value="1"/>
</dbReference>
<evidence type="ECO:0000259" key="4">
    <source>
        <dbReference type="SMART" id="SM00694"/>
    </source>
</evidence>
<dbReference type="InterPro" id="IPR006624">
    <property type="entry name" value="Beta-propeller_rpt_TECPR"/>
</dbReference>
<evidence type="ECO:0000259" key="3">
    <source>
        <dbReference type="SMART" id="SM00693"/>
    </source>
</evidence>
<dbReference type="Pfam" id="PF06462">
    <property type="entry name" value="Hyd_WA"/>
    <property type="match status" value="2"/>
</dbReference>
<dbReference type="InterPro" id="IPR010482">
    <property type="entry name" value="TECPR1-like_DysF"/>
</dbReference>
<dbReference type="PANTHER" id="PTHR23250">
    <property type="entry name" value="DYSFERLIN-RELATED"/>
    <property type="match status" value="1"/>
</dbReference>
<dbReference type="InterPro" id="IPR051513">
    <property type="entry name" value="Tectonin_beta-prop"/>
</dbReference>
<dbReference type="GO" id="GO:0005737">
    <property type="term" value="C:cytoplasm"/>
    <property type="evidence" value="ECO:0007669"/>
    <property type="project" value="UniProtKB-ARBA"/>
</dbReference>